<evidence type="ECO:0000313" key="4">
    <source>
        <dbReference type="Proteomes" id="UP000221734"/>
    </source>
</evidence>
<reference evidence="1" key="1">
    <citation type="journal article" date="2006" name="Nature">
        <title>Deciphering the evolution and metabolism of an anammox bacterium from a community genome.</title>
        <authorList>
            <person name="Strous M."/>
            <person name="Pelletier E."/>
            <person name="Mangenot S."/>
            <person name="Rattei T."/>
            <person name="Lehner A."/>
            <person name="Taylor M.W."/>
            <person name="Horn M."/>
            <person name="Daims H."/>
            <person name="Bartol-Mavel D."/>
            <person name="Wincker P."/>
            <person name="Barbe V."/>
            <person name="Fonknechten N."/>
            <person name="Vallenet D."/>
            <person name="Segurens B."/>
            <person name="Schenowitz-Truong C."/>
            <person name="Medigue C."/>
            <person name="Collingro A."/>
            <person name="Snel B."/>
            <person name="Dutilh B.E."/>
            <person name="OpDenCamp H.J.M."/>
            <person name="vanDerDrift C."/>
            <person name="Cirpus I."/>
            <person name="vanDePas-Schoonen K.T."/>
            <person name="Harhangi H.R."/>
            <person name="vanNiftrik L."/>
            <person name="Schmid M."/>
            <person name="Keltjens J."/>
            <person name="vanDeVossenberg J."/>
            <person name="Kartal B."/>
            <person name="Meier H."/>
            <person name="Frishman D."/>
            <person name="Huynen M.A."/>
            <person name="Mewes H."/>
            <person name="Weissenbach J."/>
            <person name="Jetten M.S.M."/>
            <person name="Wagner M."/>
            <person name="LePaslier D."/>
        </authorList>
    </citation>
    <scope>NUCLEOTIDE SEQUENCE</scope>
</reference>
<gene>
    <name evidence="2" type="ORF">KsCSTR_09990</name>
    <name evidence="3" type="ORF">KSMBR1_1299</name>
    <name evidence="1" type="ORF">kustd1513</name>
</gene>
<name>Q1PYU5_KUEST</name>
<reference evidence="1" key="2">
    <citation type="submission" date="2006-01" db="EMBL/GenBank/DDBJ databases">
        <authorList>
            <person name="Genoscope"/>
        </authorList>
    </citation>
    <scope>NUCLEOTIDE SEQUENCE</scope>
</reference>
<dbReference type="EMBL" id="CP049055">
    <property type="protein sequence ID" value="QII10378.1"/>
    <property type="molecule type" value="Genomic_DNA"/>
</dbReference>
<proteinExistence type="predicted"/>
<dbReference type="Proteomes" id="UP000501926">
    <property type="component" value="Chromosome"/>
</dbReference>
<dbReference type="OrthoDB" id="9807770at2"/>
<evidence type="ECO:0000313" key="1">
    <source>
        <dbReference type="EMBL" id="CAJ72258.1"/>
    </source>
</evidence>
<dbReference type="RefSeq" id="WP_099324568.1">
    <property type="nucleotide sequence ID" value="NZ_CP049055.1"/>
</dbReference>
<reference evidence="3" key="3">
    <citation type="submission" date="2017-10" db="EMBL/GenBank/DDBJ databases">
        <authorList>
            <person name="Banno H."/>
            <person name="Chua N.-H."/>
        </authorList>
    </citation>
    <scope>NUCLEOTIDE SEQUENCE [LARGE SCALE GENOMIC DNA]</scope>
    <source>
        <strain evidence="3">Kuenenia_mbr1_ru-nijmegen</strain>
    </source>
</reference>
<dbReference type="KEGG" id="kst:KSMBR1_1299"/>
<reference evidence="4" key="4">
    <citation type="submission" date="2017-10" db="EMBL/GenBank/DDBJ databases">
        <authorList>
            <person name="Frank J."/>
        </authorList>
    </citation>
    <scope>NUCLEOTIDE SEQUENCE [LARGE SCALE GENOMIC DNA]</scope>
</reference>
<dbReference type="AlphaFoldDB" id="Q1PYU5"/>
<protein>
    <submittedName>
        <fullName evidence="1">Uncharacterized protein</fullName>
    </submittedName>
</protein>
<keyword evidence="4" id="KW-1185">Reference proteome</keyword>
<evidence type="ECO:0000313" key="3">
    <source>
        <dbReference type="EMBL" id="SOH03801.1"/>
    </source>
</evidence>
<evidence type="ECO:0000313" key="5">
    <source>
        <dbReference type="Proteomes" id="UP000501926"/>
    </source>
</evidence>
<accession>Q1PYU5</accession>
<dbReference type="EMBL" id="LT934425">
    <property type="protein sequence ID" value="SOH03801.1"/>
    <property type="molecule type" value="Genomic_DNA"/>
</dbReference>
<evidence type="ECO:0000313" key="2">
    <source>
        <dbReference type="EMBL" id="QII10378.1"/>
    </source>
</evidence>
<dbReference type="EMBL" id="CT573072">
    <property type="protein sequence ID" value="CAJ72258.1"/>
    <property type="molecule type" value="Genomic_DNA"/>
</dbReference>
<sequence length="83" mass="9643">MKTEKITKRRHPAFGIWADRLSEVDSGEVAKKLRKKLESRTDGFVIIQRKHYTTPGGFRIFRDVRNAISREKQIKGGSRAKKM</sequence>
<organism evidence="1">
    <name type="scientific">Kuenenia stuttgartiensis</name>
    <dbReference type="NCBI Taxonomy" id="174633"/>
    <lineage>
        <taxon>Bacteria</taxon>
        <taxon>Pseudomonadati</taxon>
        <taxon>Planctomycetota</taxon>
        <taxon>Candidatus Brocadiia</taxon>
        <taxon>Candidatus Brocadiales</taxon>
        <taxon>Candidatus Brocadiaceae</taxon>
        <taxon>Candidatus Kuenenia</taxon>
    </lineage>
</organism>
<reference evidence="2 5" key="5">
    <citation type="submission" date="2020-02" db="EMBL/GenBank/DDBJ databases">
        <title>Newly sequenced genome of strain CSTR1 showed variability in Candidatus Kuenenia stuttgartiensis genomes.</title>
        <authorList>
            <person name="Ding C."/>
            <person name="Adrian L."/>
        </authorList>
    </citation>
    <scope>NUCLEOTIDE SEQUENCE [LARGE SCALE GENOMIC DNA]</scope>
    <source>
        <strain evidence="2 5">CSTR1</strain>
    </source>
</reference>
<dbReference type="Proteomes" id="UP000221734">
    <property type="component" value="Chromosome Kuenenia_stuttgartiensis_MBR1"/>
</dbReference>